<evidence type="ECO:0000313" key="3">
    <source>
        <dbReference type="Proteomes" id="UP001199795"/>
    </source>
</evidence>
<accession>A0AAE3EN19</accession>
<dbReference type="EMBL" id="JAKKDU010000006">
    <property type="protein sequence ID" value="MCF7567986.1"/>
    <property type="molecule type" value="Genomic_DNA"/>
</dbReference>
<organism evidence="2 3">
    <name type="scientific">Wocania arenilitoris</name>
    <dbReference type="NCBI Taxonomy" id="2044858"/>
    <lineage>
        <taxon>Bacteria</taxon>
        <taxon>Pseudomonadati</taxon>
        <taxon>Bacteroidota</taxon>
        <taxon>Flavobacteriia</taxon>
        <taxon>Flavobacteriales</taxon>
        <taxon>Flavobacteriaceae</taxon>
        <taxon>Wocania</taxon>
    </lineage>
</organism>
<name>A0AAE3EN19_9FLAO</name>
<keyword evidence="3" id="KW-1185">Reference proteome</keyword>
<feature type="domain" description="DUF4996" evidence="1">
    <location>
        <begin position="9"/>
        <end position="56"/>
    </location>
</feature>
<dbReference type="GO" id="GO:0006629">
    <property type="term" value="P:lipid metabolic process"/>
    <property type="evidence" value="ECO:0007669"/>
    <property type="project" value="InterPro"/>
</dbReference>
<gene>
    <name evidence="2" type="ORF">L3X37_06345</name>
</gene>
<evidence type="ECO:0000313" key="2">
    <source>
        <dbReference type="EMBL" id="MCF7567986.1"/>
    </source>
</evidence>
<dbReference type="InterPro" id="IPR032160">
    <property type="entry name" value="DUF4996"/>
</dbReference>
<dbReference type="Pfam" id="PF16387">
    <property type="entry name" value="DUF4996"/>
    <property type="match status" value="1"/>
</dbReference>
<dbReference type="AlphaFoldDB" id="A0AAE3EN19"/>
<comment type="caution">
    <text evidence="2">The sequence shown here is derived from an EMBL/GenBank/DDBJ whole genome shotgun (WGS) entry which is preliminary data.</text>
</comment>
<dbReference type="GO" id="GO:0008081">
    <property type="term" value="F:phosphoric diester hydrolase activity"/>
    <property type="evidence" value="ECO:0007669"/>
    <property type="project" value="InterPro"/>
</dbReference>
<reference evidence="2" key="1">
    <citation type="submission" date="2022-01" db="EMBL/GenBank/DDBJ databases">
        <title>Draft genome sequence of Sabulilitoribacter arenilitoris KCTC 52401.</title>
        <authorList>
            <person name="Oh J.-S."/>
        </authorList>
    </citation>
    <scope>NUCLEOTIDE SEQUENCE</scope>
    <source>
        <strain evidence="2">HMF6543</strain>
    </source>
</reference>
<dbReference type="InterPro" id="IPR017946">
    <property type="entry name" value="PLC-like_Pdiesterase_TIM-brl"/>
</dbReference>
<dbReference type="Gene3D" id="3.20.20.190">
    <property type="entry name" value="Phosphatidylinositol (PI) phosphodiesterase"/>
    <property type="match status" value="1"/>
</dbReference>
<evidence type="ECO:0000259" key="1">
    <source>
        <dbReference type="Pfam" id="PF16387"/>
    </source>
</evidence>
<protein>
    <submittedName>
        <fullName evidence="2">DUF4996 domain-containing protein</fullName>
    </submittedName>
</protein>
<proteinExistence type="predicted"/>
<sequence length="60" mass="6553">MAKLQQDNKSIGGVTTMDANMCAGHDDKLAMINPDLAWGRCVENGANILLTDYPKKWSSI</sequence>
<dbReference type="Proteomes" id="UP001199795">
    <property type="component" value="Unassembled WGS sequence"/>
</dbReference>